<reference evidence="2" key="1">
    <citation type="journal article" date="2020" name="Stud. Mycol.">
        <title>101 Dothideomycetes genomes: a test case for predicting lifestyles and emergence of pathogens.</title>
        <authorList>
            <person name="Haridas S."/>
            <person name="Albert R."/>
            <person name="Binder M."/>
            <person name="Bloem J."/>
            <person name="Labutti K."/>
            <person name="Salamov A."/>
            <person name="Andreopoulos B."/>
            <person name="Baker S."/>
            <person name="Barry K."/>
            <person name="Bills G."/>
            <person name="Bluhm B."/>
            <person name="Cannon C."/>
            <person name="Castanera R."/>
            <person name="Culley D."/>
            <person name="Daum C."/>
            <person name="Ezra D."/>
            <person name="Gonzalez J."/>
            <person name="Henrissat B."/>
            <person name="Kuo A."/>
            <person name="Liang C."/>
            <person name="Lipzen A."/>
            <person name="Lutzoni F."/>
            <person name="Magnuson J."/>
            <person name="Mondo S."/>
            <person name="Nolan M."/>
            <person name="Ohm R."/>
            <person name="Pangilinan J."/>
            <person name="Park H.-J."/>
            <person name="Ramirez L."/>
            <person name="Alfaro M."/>
            <person name="Sun H."/>
            <person name="Tritt A."/>
            <person name="Yoshinaga Y."/>
            <person name="Zwiers L.-H."/>
            <person name="Turgeon B."/>
            <person name="Goodwin S."/>
            <person name="Spatafora J."/>
            <person name="Crous P."/>
            <person name="Grigoriev I."/>
        </authorList>
    </citation>
    <scope>NUCLEOTIDE SEQUENCE</scope>
    <source>
        <strain evidence="2">CBS 130266</strain>
    </source>
</reference>
<gene>
    <name evidence="2" type="ORF">EJ08DRAFT_662478</name>
</gene>
<feature type="signal peptide" evidence="1">
    <location>
        <begin position="1"/>
        <end position="18"/>
    </location>
</feature>
<comment type="caution">
    <text evidence="2">The sequence shown here is derived from an EMBL/GenBank/DDBJ whole genome shotgun (WGS) entry which is preliminary data.</text>
</comment>
<protein>
    <submittedName>
        <fullName evidence="2">Uncharacterized protein</fullName>
    </submittedName>
</protein>
<sequence>MQMTLAMLSVIALTAVSAIALPQSVGTRNEPFPKILPLTFCEDSQFSKCTTIDLLLSQCYNIPKSMNNKISSLAMSDIVGCTFYDKRDCDWTGASKSYSNGGEVANVGKRNNDRFSSVECAIAPSHAKQPPACWPNNCPPIKDCWDYVVSSVDAVCQEENARDGY</sequence>
<dbReference type="EMBL" id="MU007055">
    <property type="protein sequence ID" value="KAF2428257.1"/>
    <property type="molecule type" value="Genomic_DNA"/>
</dbReference>
<accession>A0A9P4NMG0</accession>
<evidence type="ECO:0000256" key="1">
    <source>
        <dbReference type="SAM" id="SignalP"/>
    </source>
</evidence>
<name>A0A9P4NMG0_9PEZI</name>
<keyword evidence="3" id="KW-1185">Reference proteome</keyword>
<dbReference type="Gene3D" id="2.60.20.10">
    <property type="entry name" value="Crystallins"/>
    <property type="match status" value="1"/>
</dbReference>
<feature type="chain" id="PRO_5040433453" evidence="1">
    <location>
        <begin position="19"/>
        <end position="165"/>
    </location>
</feature>
<dbReference type="Proteomes" id="UP000800235">
    <property type="component" value="Unassembled WGS sequence"/>
</dbReference>
<dbReference type="AlphaFoldDB" id="A0A9P4NMG0"/>
<evidence type="ECO:0000313" key="2">
    <source>
        <dbReference type="EMBL" id="KAF2428257.1"/>
    </source>
</evidence>
<proteinExistence type="predicted"/>
<organism evidence="2 3">
    <name type="scientific">Tothia fuscella</name>
    <dbReference type="NCBI Taxonomy" id="1048955"/>
    <lineage>
        <taxon>Eukaryota</taxon>
        <taxon>Fungi</taxon>
        <taxon>Dikarya</taxon>
        <taxon>Ascomycota</taxon>
        <taxon>Pezizomycotina</taxon>
        <taxon>Dothideomycetes</taxon>
        <taxon>Pleosporomycetidae</taxon>
        <taxon>Venturiales</taxon>
        <taxon>Cylindrosympodiaceae</taxon>
        <taxon>Tothia</taxon>
    </lineage>
</organism>
<evidence type="ECO:0000313" key="3">
    <source>
        <dbReference type="Proteomes" id="UP000800235"/>
    </source>
</evidence>
<keyword evidence="1" id="KW-0732">Signal</keyword>